<dbReference type="RefSeq" id="WP_263739677.1">
    <property type="nucleotide sequence ID" value="NZ_JAOWKZ010000002.1"/>
</dbReference>
<organism evidence="2 3">
    <name type="scientific">Albidovulum litorale</name>
    <dbReference type="NCBI Taxonomy" id="2984134"/>
    <lineage>
        <taxon>Bacteria</taxon>
        <taxon>Pseudomonadati</taxon>
        <taxon>Pseudomonadota</taxon>
        <taxon>Alphaproteobacteria</taxon>
        <taxon>Rhodobacterales</taxon>
        <taxon>Paracoccaceae</taxon>
        <taxon>Albidovulum</taxon>
    </lineage>
</organism>
<dbReference type="Proteomes" id="UP001652564">
    <property type="component" value="Unassembled WGS sequence"/>
</dbReference>
<dbReference type="InterPro" id="IPR029058">
    <property type="entry name" value="AB_hydrolase_fold"/>
</dbReference>
<keyword evidence="2" id="KW-0378">Hydrolase</keyword>
<feature type="domain" description="AB hydrolase-1" evidence="1">
    <location>
        <begin position="16"/>
        <end position="122"/>
    </location>
</feature>
<sequence length="263" mass="28590">MAGGTAYDLTGPADAPVLVLIHGLGLSRATWADVAPVLARDYRVLTYDLCGHGESALPEQIPSLTVLSDQLRDLMDALSIRRATLIGFSLGGMINRRFAMDHPDRCDALIILNSPHERSPEAQRLVEERAAATGAGGPAATITETLKRWFTPGFRESNTKTVDWVRETVLANHPDNYTRHRQVLASGVVELVRPAPPIPHPSLVMTCENDTGSTPAMSHGIAAEIPGAETIIVPRLQHLGLLEEPQLFLNPILRFLGRIHGKD</sequence>
<evidence type="ECO:0000259" key="1">
    <source>
        <dbReference type="Pfam" id="PF00561"/>
    </source>
</evidence>
<evidence type="ECO:0000313" key="2">
    <source>
        <dbReference type="EMBL" id="MCV2872495.1"/>
    </source>
</evidence>
<protein>
    <submittedName>
        <fullName evidence="2">Alpha/beta fold hydrolase</fullName>
    </submittedName>
</protein>
<dbReference type="Pfam" id="PF00561">
    <property type="entry name" value="Abhydrolase_1"/>
    <property type="match status" value="1"/>
</dbReference>
<dbReference type="SUPFAM" id="SSF53474">
    <property type="entry name" value="alpha/beta-Hydrolases"/>
    <property type="match status" value="1"/>
</dbReference>
<dbReference type="Gene3D" id="3.40.50.1820">
    <property type="entry name" value="alpha/beta hydrolase"/>
    <property type="match status" value="1"/>
</dbReference>
<name>A0ABT2ZMY7_9RHOB</name>
<reference evidence="2 3" key="1">
    <citation type="submission" date="2022-10" db="EMBL/GenBank/DDBJ databases">
        <title>Defluviimonas sp. nov., isolated from ocean surface sediments.</title>
        <authorList>
            <person name="He W."/>
            <person name="Wang L."/>
            <person name="Zhang D.-F."/>
        </authorList>
    </citation>
    <scope>NUCLEOTIDE SEQUENCE [LARGE SCALE GENOMIC DNA]</scope>
    <source>
        <strain evidence="2 3">WL0050</strain>
    </source>
</reference>
<accession>A0ABT2ZMY7</accession>
<keyword evidence="3" id="KW-1185">Reference proteome</keyword>
<dbReference type="InterPro" id="IPR000073">
    <property type="entry name" value="AB_hydrolase_1"/>
</dbReference>
<proteinExistence type="predicted"/>
<comment type="caution">
    <text evidence="2">The sequence shown here is derived from an EMBL/GenBank/DDBJ whole genome shotgun (WGS) entry which is preliminary data.</text>
</comment>
<evidence type="ECO:0000313" key="3">
    <source>
        <dbReference type="Proteomes" id="UP001652564"/>
    </source>
</evidence>
<dbReference type="PANTHER" id="PTHR43798:SF33">
    <property type="entry name" value="HYDROLASE, PUTATIVE (AFU_ORTHOLOGUE AFUA_2G14860)-RELATED"/>
    <property type="match status" value="1"/>
</dbReference>
<dbReference type="GO" id="GO:0016787">
    <property type="term" value="F:hydrolase activity"/>
    <property type="evidence" value="ECO:0007669"/>
    <property type="project" value="UniProtKB-KW"/>
</dbReference>
<gene>
    <name evidence="2" type="ORF">OEZ71_09315</name>
</gene>
<dbReference type="PANTHER" id="PTHR43798">
    <property type="entry name" value="MONOACYLGLYCEROL LIPASE"/>
    <property type="match status" value="1"/>
</dbReference>
<dbReference type="InterPro" id="IPR050266">
    <property type="entry name" value="AB_hydrolase_sf"/>
</dbReference>
<dbReference type="PRINTS" id="PR00111">
    <property type="entry name" value="ABHYDROLASE"/>
</dbReference>
<dbReference type="EMBL" id="JAOWKZ010000002">
    <property type="protein sequence ID" value="MCV2872495.1"/>
    <property type="molecule type" value="Genomic_DNA"/>
</dbReference>